<gene>
    <name evidence="1" type="ORF">US62_C0025G0002</name>
</gene>
<proteinExistence type="predicted"/>
<protein>
    <submittedName>
        <fullName evidence="1">Uncharacterized protein</fullName>
    </submittedName>
</protein>
<sequence>MSIDNLRITKHGMPDRFEQMGYPSVFLDRPVEWNVVDQAVKDRMDDPEFNGGVINFYGDPEVGKSALVKGVIIPNLTKRYPNIPIVHVDFGDSWEKYGALDGKTQFIIDIAEKLAQVTGEPVVDLLAEKGKRMEALTDWMRATLTLQSFDWNSGVDDVYILATLGSREAELVSGFKEYTRRLAEKRRKTVVFVLDSTDQILNTRGVADRDFLRLLQEELIVHTTDTGLYVWVVSGRKPFEPSDRRMERRFQSCELEMPAL</sequence>
<accession>A0A0G0KV45</accession>
<dbReference type="Gene3D" id="3.40.50.300">
    <property type="entry name" value="P-loop containing nucleotide triphosphate hydrolases"/>
    <property type="match status" value="1"/>
</dbReference>
<organism evidence="1 2">
    <name type="scientific">Candidatus Woesebacteria bacterium GW2011_GWA1_37_8</name>
    <dbReference type="NCBI Taxonomy" id="1618546"/>
    <lineage>
        <taxon>Bacteria</taxon>
        <taxon>Candidatus Woeseibacteriota</taxon>
    </lineage>
</organism>
<comment type="caution">
    <text evidence="1">The sequence shown here is derived from an EMBL/GenBank/DDBJ whole genome shotgun (WGS) entry which is preliminary data.</text>
</comment>
<name>A0A0G0KV45_9BACT</name>
<dbReference type="SUPFAM" id="SSF52540">
    <property type="entry name" value="P-loop containing nucleoside triphosphate hydrolases"/>
    <property type="match status" value="1"/>
</dbReference>
<dbReference type="AlphaFoldDB" id="A0A0G0KV45"/>
<reference evidence="1 2" key="1">
    <citation type="journal article" date="2015" name="Nature">
        <title>rRNA introns, odd ribosomes, and small enigmatic genomes across a large radiation of phyla.</title>
        <authorList>
            <person name="Brown C.T."/>
            <person name="Hug L.A."/>
            <person name="Thomas B.C."/>
            <person name="Sharon I."/>
            <person name="Castelle C.J."/>
            <person name="Singh A."/>
            <person name="Wilkins M.J."/>
            <person name="Williams K.H."/>
            <person name="Banfield J.F."/>
        </authorList>
    </citation>
    <scope>NUCLEOTIDE SEQUENCE [LARGE SCALE GENOMIC DNA]</scope>
</reference>
<dbReference type="EMBL" id="LBTR01000025">
    <property type="protein sequence ID" value="KKQ44431.1"/>
    <property type="molecule type" value="Genomic_DNA"/>
</dbReference>
<dbReference type="Proteomes" id="UP000034603">
    <property type="component" value="Unassembled WGS sequence"/>
</dbReference>
<evidence type="ECO:0000313" key="2">
    <source>
        <dbReference type="Proteomes" id="UP000034603"/>
    </source>
</evidence>
<dbReference type="InterPro" id="IPR027417">
    <property type="entry name" value="P-loop_NTPase"/>
</dbReference>
<evidence type="ECO:0000313" key="1">
    <source>
        <dbReference type="EMBL" id="KKQ44431.1"/>
    </source>
</evidence>